<dbReference type="RefSeq" id="WP_311425600.1">
    <property type="nucleotide sequence ID" value="NZ_JAVREH010000115.1"/>
</dbReference>
<evidence type="ECO:0008006" key="3">
    <source>
        <dbReference type="Google" id="ProtNLM"/>
    </source>
</evidence>
<name>A0ABU2JIB7_9ACTN</name>
<keyword evidence="2" id="KW-1185">Reference proteome</keyword>
<dbReference type="Proteomes" id="UP001183176">
    <property type="component" value="Unassembled WGS sequence"/>
</dbReference>
<comment type="caution">
    <text evidence="1">The sequence shown here is derived from an EMBL/GenBank/DDBJ whole genome shotgun (WGS) entry which is preliminary data.</text>
</comment>
<proteinExistence type="predicted"/>
<evidence type="ECO:0000313" key="2">
    <source>
        <dbReference type="Proteomes" id="UP001183176"/>
    </source>
</evidence>
<protein>
    <recommendedName>
        <fullName evidence="3">ATP-binding protein</fullName>
    </recommendedName>
</protein>
<sequence length="171" mass="18520">MTNFRMNQIRTRAGTTIELPPAGVLCVVGGNNVGKSQLLRDVSECIRGYSDRAVILESVEYSLDVPDDVEAWARSTSIVQAPLGQTETFMPPGGGQGWQLSQLQIWLSDPHGQNMGRVMEWFLRTLDAAQRVGVATGGMGQPGMEITGNPIHALFIDGDLARVVANLLKNV</sequence>
<accession>A0ABU2JIB7</accession>
<dbReference type="EMBL" id="JAVREH010000115">
    <property type="protein sequence ID" value="MDT0264463.1"/>
    <property type="molecule type" value="Genomic_DNA"/>
</dbReference>
<evidence type="ECO:0000313" key="1">
    <source>
        <dbReference type="EMBL" id="MDT0264463.1"/>
    </source>
</evidence>
<organism evidence="1 2">
    <name type="scientific">Jatrophihabitans lederbergiae</name>
    <dbReference type="NCBI Taxonomy" id="3075547"/>
    <lineage>
        <taxon>Bacteria</taxon>
        <taxon>Bacillati</taxon>
        <taxon>Actinomycetota</taxon>
        <taxon>Actinomycetes</taxon>
        <taxon>Jatrophihabitantales</taxon>
        <taxon>Jatrophihabitantaceae</taxon>
        <taxon>Jatrophihabitans</taxon>
    </lineage>
</organism>
<gene>
    <name evidence="1" type="ORF">RM423_24215</name>
</gene>
<reference evidence="2" key="1">
    <citation type="submission" date="2023-07" db="EMBL/GenBank/DDBJ databases">
        <title>30 novel species of actinomycetes from the DSMZ collection.</title>
        <authorList>
            <person name="Nouioui I."/>
        </authorList>
    </citation>
    <scope>NUCLEOTIDE SEQUENCE [LARGE SCALE GENOMIC DNA]</scope>
    <source>
        <strain evidence="2">DSM 44399</strain>
    </source>
</reference>